<proteinExistence type="predicted"/>
<dbReference type="EMBL" id="LR797461">
    <property type="protein sequence ID" value="CAB4218439.1"/>
    <property type="molecule type" value="Genomic_DNA"/>
</dbReference>
<gene>
    <name evidence="1" type="ORF">UFOVP1597_18</name>
</gene>
<name>A0A6J5ST02_9CAUD</name>
<protein>
    <submittedName>
        <fullName evidence="1">Uncharacterized protein</fullName>
    </submittedName>
</protein>
<accession>A0A6J5ST02</accession>
<sequence>MFQKEINQLIESAYTSLRMAENLRAADVKASRVVDGLKPTGLDDCPYEEAMWHQENVKGYLESMALSDEDRACEYKAAMASFSSIVNIDQATPSNSIYNQAVFISFDESPRHAYA</sequence>
<reference evidence="1" key="1">
    <citation type="submission" date="2020-05" db="EMBL/GenBank/DDBJ databases">
        <authorList>
            <person name="Chiriac C."/>
            <person name="Salcher M."/>
            <person name="Ghai R."/>
            <person name="Kavagutti S V."/>
        </authorList>
    </citation>
    <scope>NUCLEOTIDE SEQUENCE</scope>
</reference>
<organism evidence="1">
    <name type="scientific">uncultured Caudovirales phage</name>
    <dbReference type="NCBI Taxonomy" id="2100421"/>
    <lineage>
        <taxon>Viruses</taxon>
        <taxon>Duplodnaviria</taxon>
        <taxon>Heunggongvirae</taxon>
        <taxon>Uroviricota</taxon>
        <taxon>Caudoviricetes</taxon>
        <taxon>Peduoviridae</taxon>
        <taxon>Maltschvirus</taxon>
        <taxon>Maltschvirus maltsch</taxon>
    </lineage>
</organism>
<evidence type="ECO:0000313" key="1">
    <source>
        <dbReference type="EMBL" id="CAB4218439.1"/>
    </source>
</evidence>